<evidence type="ECO:0000313" key="2">
    <source>
        <dbReference type="Proteomes" id="UP001251528"/>
    </source>
</evidence>
<dbReference type="Proteomes" id="UP001251528">
    <property type="component" value="Unassembled WGS sequence"/>
</dbReference>
<sequence>MERSAWYSDSPVSELTKLETNLPYHGIEFQFSSNGCRYTFRILLILSSQLRHDGISQSIKRLAAQDDTKKAIALLLQGQDSMSEFMNLQIRMLQYDSISIIPLRNAVEIVAAVESLRNHCKEDISRAIHFDKHVIQKDIVRNCVRGFPLSETQTTNLMSTVTGLSDLARTAGTPEGESRIVDALGATDGFRVISYFKDGPRPL</sequence>
<gene>
    <name evidence="1" type="ORF">QQS21_009168</name>
</gene>
<organism evidence="1 2">
    <name type="scientific">Conoideocrella luteorostrata</name>
    <dbReference type="NCBI Taxonomy" id="1105319"/>
    <lineage>
        <taxon>Eukaryota</taxon>
        <taxon>Fungi</taxon>
        <taxon>Dikarya</taxon>
        <taxon>Ascomycota</taxon>
        <taxon>Pezizomycotina</taxon>
        <taxon>Sordariomycetes</taxon>
        <taxon>Hypocreomycetidae</taxon>
        <taxon>Hypocreales</taxon>
        <taxon>Clavicipitaceae</taxon>
        <taxon>Conoideocrella</taxon>
    </lineage>
</organism>
<accession>A0AAJ0CK42</accession>
<comment type="caution">
    <text evidence="1">The sequence shown here is derived from an EMBL/GenBank/DDBJ whole genome shotgun (WGS) entry which is preliminary data.</text>
</comment>
<proteinExistence type="predicted"/>
<protein>
    <submittedName>
        <fullName evidence="1">Uncharacterized protein</fullName>
    </submittedName>
</protein>
<evidence type="ECO:0000313" key="1">
    <source>
        <dbReference type="EMBL" id="KAK2593119.1"/>
    </source>
</evidence>
<name>A0AAJ0CK42_9HYPO</name>
<dbReference type="EMBL" id="JASWJB010000227">
    <property type="protein sequence ID" value="KAK2593119.1"/>
    <property type="molecule type" value="Genomic_DNA"/>
</dbReference>
<reference evidence="1" key="1">
    <citation type="submission" date="2023-06" db="EMBL/GenBank/DDBJ databases">
        <title>Conoideocrella luteorostrata (Hypocreales: Clavicipitaceae), a potential biocontrol fungus for elongate hemlock scale in United States Christmas tree production areas.</title>
        <authorList>
            <person name="Barrett H."/>
            <person name="Lovett B."/>
            <person name="Macias A.M."/>
            <person name="Stajich J.E."/>
            <person name="Kasson M.T."/>
        </authorList>
    </citation>
    <scope>NUCLEOTIDE SEQUENCE</scope>
    <source>
        <strain evidence="1">ARSEF 14590</strain>
    </source>
</reference>
<dbReference type="AlphaFoldDB" id="A0AAJ0CK42"/>
<keyword evidence="2" id="KW-1185">Reference proteome</keyword>